<dbReference type="PANTHER" id="PTHR43532:SF1">
    <property type="entry name" value="GLUCOSE-1-PHOSPHATE THYMIDYLYLTRANSFERASE 1"/>
    <property type="match status" value="1"/>
</dbReference>
<dbReference type="RefSeq" id="WP_143846825.1">
    <property type="nucleotide sequence ID" value="NZ_VLXZ01000001.1"/>
</dbReference>
<comment type="cofactor">
    <cofactor evidence="1">
        <name>Mg(2+)</name>
        <dbReference type="ChEBI" id="CHEBI:18420"/>
    </cofactor>
</comment>
<sequence length="255" mass="28059">MKGVILAGGNGTRLYPLTAVMNKHMLPVGKYPMVMHGVARMKEAGIKDILIVVGKNHAGGFLNLLGSGDQLGVNLSYRVQESSGGIADALRLAEDFTGNENIMVLLGDNIFTESLANAVQTFEGNRYGAQVFIKAVSDPQRFGVPILMNNRIQAIEEKPLNPLSKYAVTGIYMYSPSVYSIIKTIQPSDRGELEITDVNNIYISLSQLGFEELRGEWIDAGTHESLAKANKMTEHIHLEKIFHHPIENTNSMMLK</sequence>
<evidence type="ECO:0000256" key="11">
    <source>
        <dbReference type="ARBA" id="ARBA00049336"/>
    </source>
</evidence>
<evidence type="ECO:0000256" key="10">
    <source>
        <dbReference type="ARBA" id="ARBA00032598"/>
    </source>
</evidence>
<evidence type="ECO:0000256" key="2">
    <source>
        <dbReference type="ARBA" id="ARBA00010480"/>
    </source>
</evidence>
<gene>
    <name evidence="13" type="ORF">FN960_02705</name>
</gene>
<dbReference type="Gene3D" id="3.90.550.10">
    <property type="entry name" value="Spore Coat Polysaccharide Biosynthesis Protein SpsA, Chain A"/>
    <property type="match status" value="1"/>
</dbReference>
<evidence type="ECO:0000313" key="13">
    <source>
        <dbReference type="EMBL" id="TSB48481.1"/>
    </source>
</evidence>
<evidence type="ECO:0000313" key="14">
    <source>
        <dbReference type="Proteomes" id="UP000318521"/>
    </source>
</evidence>
<evidence type="ECO:0000256" key="1">
    <source>
        <dbReference type="ARBA" id="ARBA00001946"/>
    </source>
</evidence>
<reference evidence="13 14" key="1">
    <citation type="submission" date="2019-07" db="EMBL/GenBank/DDBJ databases">
        <authorList>
            <person name="Park Y.J."/>
            <person name="Jeong S.E."/>
            <person name="Jung H.S."/>
        </authorList>
    </citation>
    <scope>NUCLEOTIDE SEQUENCE [LARGE SCALE GENOMIC DNA]</scope>
    <source>
        <strain evidence="14">P16(2019)</strain>
    </source>
</reference>
<evidence type="ECO:0000256" key="5">
    <source>
        <dbReference type="ARBA" id="ARBA00022679"/>
    </source>
</evidence>
<comment type="caution">
    <text evidence="13">The sequence shown here is derived from an EMBL/GenBank/DDBJ whole genome shotgun (WGS) entry which is preliminary data.</text>
</comment>
<dbReference type="InterPro" id="IPR005907">
    <property type="entry name" value="G1P_thy_trans_s"/>
</dbReference>
<name>A0A554A475_9BACI</name>
<keyword evidence="14" id="KW-1185">Reference proteome</keyword>
<dbReference type="InterPro" id="IPR029044">
    <property type="entry name" value="Nucleotide-diphossugar_trans"/>
</dbReference>
<keyword evidence="8" id="KW-0460">Magnesium</keyword>
<feature type="domain" description="Nucleotidyl transferase" evidence="12">
    <location>
        <begin position="2"/>
        <end position="233"/>
    </location>
</feature>
<evidence type="ECO:0000256" key="8">
    <source>
        <dbReference type="ARBA" id="ARBA00022842"/>
    </source>
</evidence>
<dbReference type="AlphaFoldDB" id="A0A554A475"/>
<dbReference type="Proteomes" id="UP000318521">
    <property type="component" value="Unassembled WGS sequence"/>
</dbReference>
<evidence type="ECO:0000256" key="3">
    <source>
        <dbReference type="ARBA" id="ARBA00012461"/>
    </source>
</evidence>
<dbReference type="EC" id="2.7.7.24" evidence="3"/>
<dbReference type="OrthoDB" id="9803871at2"/>
<dbReference type="GO" id="GO:0046872">
    <property type="term" value="F:metal ion binding"/>
    <property type="evidence" value="ECO:0007669"/>
    <property type="project" value="UniProtKB-KW"/>
</dbReference>
<keyword evidence="13" id="KW-0946">Virion</keyword>
<accession>A0A554A475</accession>
<organism evidence="13 14">
    <name type="scientific">Alkalicoccobacillus porphyridii</name>
    <dbReference type="NCBI Taxonomy" id="2597270"/>
    <lineage>
        <taxon>Bacteria</taxon>
        <taxon>Bacillati</taxon>
        <taxon>Bacillota</taxon>
        <taxon>Bacilli</taxon>
        <taxon>Bacillales</taxon>
        <taxon>Bacillaceae</taxon>
        <taxon>Alkalicoccobacillus</taxon>
    </lineage>
</organism>
<protein>
    <recommendedName>
        <fullName evidence="4">Glucose-1-phosphate thymidylyltransferase</fullName>
        <ecNumber evidence="3">2.7.7.24</ecNumber>
    </recommendedName>
    <alternativeName>
        <fullName evidence="10">dTDP-glucose pyrophosphorylase</fullName>
    </alternativeName>
    <alternativeName>
        <fullName evidence="9">dTDP-glucose synthase</fullName>
    </alternativeName>
</protein>
<keyword evidence="7" id="KW-0479">Metal-binding</keyword>
<dbReference type="EMBL" id="VLXZ01000001">
    <property type="protein sequence ID" value="TSB48481.1"/>
    <property type="molecule type" value="Genomic_DNA"/>
</dbReference>
<keyword evidence="5" id="KW-0808">Transferase</keyword>
<proteinExistence type="inferred from homology"/>
<comment type="catalytic activity">
    <reaction evidence="11">
        <text>dTTP + alpha-D-glucose 1-phosphate + H(+) = dTDP-alpha-D-glucose + diphosphate</text>
        <dbReference type="Rhea" id="RHEA:15225"/>
        <dbReference type="ChEBI" id="CHEBI:15378"/>
        <dbReference type="ChEBI" id="CHEBI:33019"/>
        <dbReference type="ChEBI" id="CHEBI:37568"/>
        <dbReference type="ChEBI" id="CHEBI:57477"/>
        <dbReference type="ChEBI" id="CHEBI:58601"/>
        <dbReference type="EC" id="2.7.7.24"/>
    </reaction>
</comment>
<dbReference type="Pfam" id="PF00483">
    <property type="entry name" value="NTP_transferase"/>
    <property type="match status" value="1"/>
</dbReference>
<evidence type="ECO:0000256" key="4">
    <source>
        <dbReference type="ARBA" id="ARBA00017654"/>
    </source>
</evidence>
<evidence type="ECO:0000256" key="9">
    <source>
        <dbReference type="ARBA" id="ARBA00032492"/>
    </source>
</evidence>
<dbReference type="GO" id="GO:0008879">
    <property type="term" value="F:glucose-1-phosphate thymidylyltransferase activity"/>
    <property type="evidence" value="ECO:0007669"/>
    <property type="project" value="UniProtKB-EC"/>
</dbReference>
<dbReference type="InterPro" id="IPR005835">
    <property type="entry name" value="NTP_transferase_dom"/>
</dbReference>
<evidence type="ECO:0000256" key="7">
    <source>
        <dbReference type="ARBA" id="ARBA00022723"/>
    </source>
</evidence>
<comment type="similarity">
    <text evidence="2">Belongs to the glucose-1-phosphate thymidylyltransferase family.</text>
</comment>
<dbReference type="PANTHER" id="PTHR43532">
    <property type="entry name" value="GLUCOSE-1-PHOSPHATE THYMIDYLYLTRANSFERASE"/>
    <property type="match status" value="1"/>
</dbReference>
<dbReference type="SUPFAM" id="SSF53448">
    <property type="entry name" value="Nucleotide-diphospho-sugar transferases"/>
    <property type="match status" value="1"/>
</dbReference>
<keyword evidence="13" id="KW-0167">Capsid protein</keyword>
<keyword evidence="6" id="KW-0548">Nucleotidyltransferase</keyword>
<evidence type="ECO:0000256" key="6">
    <source>
        <dbReference type="ARBA" id="ARBA00022695"/>
    </source>
</evidence>
<evidence type="ECO:0000259" key="12">
    <source>
        <dbReference type="Pfam" id="PF00483"/>
    </source>
</evidence>